<dbReference type="OrthoDB" id="2845956at2759"/>
<dbReference type="Pfam" id="PF16155">
    <property type="entry name" value="PnbB"/>
    <property type="match status" value="1"/>
</dbReference>
<dbReference type="EMBL" id="CP069043">
    <property type="protein sequence ID" value="QRD06794.1"/>
    <property type="molecule type" value="Genomic_DNA"/>
</dbReference>
<keyword evidence="2" id="KW-1185">Reference proteome</keyword>
<dbReference type="VEuPathDB" id="FungiDB:JI435_136920"/>
<dbReference type="KEGG" id="pno:SNOG_13692"/>
<organism evidence="1 2">
    <name type="scientific">Phaeosphaeria nodorum (strain SN15 / ATCC MYA-4574 / FGSC 10173)</name>
    <name type="common">Glume blotch fungus</name>
    <name type="synonym">Parastagonospora nodorum</name>
    <dbReference type="NCBI Taxonomy" id="321614"/>
    <lineage>
        <taxon>Eukaryota</taxon>
        <taxon>Fungi</taxon>
        <taxon>Dikarya</taxon>
        <taxon>Ascomycota</taxon>
        <taxon>Pezizomycotina</taxon>
        <taxon>Dothideomycetes</taxon>
        <taxon>Pleosporomycetidae</taxon>
        <taxon>Pleosporales</taxon>
        <taxon>Pleosporineae</taxon>
        <taxon>Phaeosphaeriaceae</taxon>
        <taxon>Parastagonospora</taxon>
    </lineage>
</organism>
<reference evidence="2" key="1">
    <citation type="journal article" date="2021" name="BMC Genomics">
        <title>Chromosome-level genome assembly and manually-curated proteome of model necrotroph Parastagonospora nodorum Sn15 reveals a genome-wide trove of candidate effector homologs, and redundancy of virulence-related functions within an accessory chromosome.</title>
        <authorList>
            <person name="Bertazzoni S."/>
            <person name="Jones D.A.B."/>
            <person name="Phan H.T."/>
            <person name="Tan K.-C."/>
            <person name="Hane J.K."/>
        </authorList>
    </citation>
    <scope>NUCLEOTIDE SEQUENCE [LARGE SCALE GENOMIC DNA]</scope>
    <source>
        <strain evidence="2">SN15 / ATCC MYA-4574 / FGSC 10173)</strain>
    </source>
</reference>
<name>A0A7U2NQK9_PHANO</name>
<dbReference type="Proteomes" id="UP000663193">
    <property type="component" value="Chromosome 21"/>
</dbReference>
<gene>
    <name evidence="1" type="ORF">JI435_136920</name>
</gene>
<dbReference type="OMA" id="KGMSGWQ"/>
<evidence type="ECO:0000313" key="2">
    <source>
        <dbReference type="Proteomes" id="UP000663193"/>
    </source>
</evidence>
<protein>
    <recommendedName>
        <fullName evidence="3">p-hydroxylaminobenzoate lyase</fullName>
    </recommendedName>
</protein>
<dbReference type="InterPro" id="IPR032345">
    <property type="entry name" value="PnbB"/>
</dbReference>
<proteinExistence type="predicted"/>
<accession>A0A7U2NQK9</accession>
<sequence length="192" mass="21377">MQQEQPGAPNVEVDLDQHANARKLLERCQDFFAQVENLTPGKDLERHLNENYGPGHPIYEDICALTRKGVEEGWAANIAIDGRPHYRRSKIALPREDTRFFSITTVYMQSDEVFSGQYHSHPYGEINCVVQIDKTAELMGMQGWQGAGWTSPGPGTHHYPQVRGGALIALFFLPAGRISYSASPGDPQPVSL</sequence>
<evidence type="ECO:0000313" key="1">
    <source>
        <dbReference type="EMBL" id="QRD06794.1"/>
    </source>
</evidence>
<dbReference type="AlphaFoldDB" id="A0A7U2NQK9"/>
<dbReference type="RefSeq" id="XP_001803900.1">
    <property type="nucleotide sequence ID" value="XM_001803848.1"/>
</dbReference>
<evidence type="ECO:0008006" key="3">
    <source>
        <dbReference type="Google" id="ProtNLM"/>
    </source>
</evidence>